<sequence>MDPDQHPPRWVPAPRDGGREPGGDGGAAWFPFVPGPRVAPDLECLPATVAMPVPRGESSAALVLAPRRAPALPVPDTGLPSVLRSWGRAVSRAVHAAVDGVRALLGALVPTPSAR</sequence>
<feature type="region of interest" description="Disordered" evidence="1">
    <location>
        <begin position="1"/>
        <end position="27"/>
    </location>
</feature>
<reference evidence="2" key="1">
    <citation type="submission" date="2020-02" db="EMBL/GenBank/DDBJ databases">
        <authorList>
            <person name="Meier V. D."/>
        </authorList>
    </citation>
    <scope>NUCLEOTIDE SEQUENCE</scope>
    <source>
        <strain evidence="2">AVDCRST_MAG54</strain>
    </source>
</reference>
<protein>
    <submittedName>
        <fullName evidence="2">Uncharacterized protein</fullName>
    </submittedName>
</protein>
<accession>A0A6J4HNY2</accession>
<organism evidence="2">
    <name type="scientific">uncultured Actinomycetospora sp</name>
    <dbReference type="NCBI Taxonomy" id="1135996"/>
    <lineage>
        <taxon>Bacteria</taxon>
        <taxon>Bacillati</taxon>
        <taxon>Actinomycetota</taxon>
        <taxon>Actinomycetes</taxon>
        <taxon>Pseudonocardiales</taxon>
        <taxon>Pseudonocardiaceae</taxon>
        <taxon>Actinomycetospora</taxon>
        <taxon>environmental samples</taxon>
    </lineage>
</organism>
<gene>
    <name evidence="2" type="ORF">AVDCRST_MAG54-974</name>
</gene>
<evidence type="ECO:0000256" key="1">
    <source>
        <dbReference type="SAM" id="MobiDB-lite"/>
    </source>
</evidence>
<proteinExistence type="predicted"/>
<dbReference type="AlphaFoldDB" id="A0A6J4HNY2"/>
<dbReference type="EMBL" id="CADCTH010000131">
    <property type="protein sequence ID" value="CAA9230115.1"/>
    <property type="molecule type" value="Genomic_DNA"/>
</dbReference>
<evidence type="ECO:0000313" key="2">
    <source>
        <dbReference type="EMBL" id="CAA9230115.1"/>
    </source>
</evidence>
<name>A0A6J4HNY2_9PSEU</name>